<name>E3HC99_ILYPC</name>
<evidence type="ECO:0000256" key="1">
    <source>
        <dbReference type="ARBA" id="ARBA00004141"/>
    </source>
</evidence>
<feature type="transmembrane region" description="Helical" evidence="7">
    <location>
        <begin position="221"/>
        <end position="242"/>
    </location>
</feature>
<dbReference type="AlphaFoldDB" id="E3HC99"/>
<evidence type="ECO:0000313" key="9">
    <source>
        <dbReference type="Proteomes" id="UP000006875"/>
    </source>
</evidence>
<evidence type="ECO:0000256" key="7">
    <source>
        <dbReference type="SAM" id="Phobius"/>
    </source>
</evidence>
<evidence type="ECO:0000313" key="8">
    <source>
        <dbReference type="EMBL" id="ADO84359.1"/>
    </source>
</evidence>
<dbReference type="PANTHER" id="PTHR36838">
    <property type="entry name" value="AUXIN EFFLUX CARRIER FAMILY PROTEIN"/>
    <property type="match status" value="1"/>
</dbReference>
<dbReference type="Proteomes" id="UP000006875">
    <property type="component" value="Plasmid pILYOP01"/>
</dbReference>
<organism evidence="8 9">
    <name type="scientific">Ilyobacter polytropus (strain ATCC 51220 / DSM 2926 / LMG 16218 / CuHBu1)</name>
    <dbReference type="NCBI Taxonomy" id="572544"/>
    <lineage>
        <taxon>Bacteria</taxon>
        <taxon>Fusobacteriati</taxon>
        <taxon>Fusobacteriota</taxon>
        <taxon>Fusobacteriia</taxon>
        <taxon>Fusobacteriales</taxon>
        <taxon>Fusobacteriaceae</taxon>
        <taxon>Ilyobacter</taxon>
    </lineage>
</organism>
<feature type="transmembrane region" description="Helical" evidence="7">
    <location>
        <begin position="285"/>
        <end position="303"/>
    </location>
</feature>
<evidence type="ECO:0000256" key="5">
    <source>
        <dbReference type="ARBA" id="ARBA00022989"/>
    </source>
</evidence>
<evidence type="ECO:0000256" key="3">
    <source>
        <dbReference type="ARBA" id="ARBA00022475"/>
    </source>
</evidence>
<dbReference type="HOGENOM" id="CLU_056175_1_2_0"/>
<feature type="transmembrane region" description="Helical" evidence="7">
    <location>
        <begin position="6"/>
        <end position="22"/>
    </location>
</feature>
<feature type="transmembrane region" description="Helical" evidence="7">
    <location>
        <begin position="158"/>
        <end position="177"/>
    </location>
</feature>
<feature type="transmembrane region" description="Helical" evidence="7">
    <location>
        <begin position="34"/>
        <end position="55"/>
    </location>
</feature>
<feature type="transmembrane region" description="Helical" evidence="7">
    <location>
        <begin position="189"/>
        <end position="209"/>
    </location>
</feature>
<keyword evidence="8" id="KW-0614">Plasmid</keyword>
<keyword evidence="2" id="KW-0813">Transport</keyword>
<feature type="transmembrane region" description="Helical" evidence="7">
    <location>
        <begin position="67"/>
        <end position="85"/>
    </location>
</feature>
<feature type="transmembrane region" description="Helical" evidence="7">
    <location>
        <begin position="254"/>
        <end position="273"/>
    </location>
</feature>
<keyword evidence="9" id="KW-1185">Reference proteome</keyword>
<keyword evidence="6 7" id="KW-0472">Membrane</keyword>
<dbReference type="GO" id="GO:0016020">
    <property type="term" value="C:membrane"/>
    <property type="evidence" value="ECO:0007669"/>
    <property type="project" value="UniProtKB-SubCell"/>
</dbReference>
<dbReference type="GO" id="GO:0055085">
    <property type="term" value="P:transmembrane transport"/>
    <property type="evidence" value="ECO:0007669"/>
    <property type="project" value="InterPro"/>
</dbReference>
<evidence type="ECO:0000256" key="6">
    <source>
        <dbReference type="ARBA" id="ARBA00023136"/>
    </source>
</evidence>
<dbReference type="RefSeq" id="WP_013389017.1">
    <property type="nucleotide sequence ID" value="NC_014633.1"/>
</dbReference>
<gene>
    <name evidence="8" type="ordered locus">Ilyop_2602</name>
</gene>
<dbReference type="PANTHER" id="PTHR36838:SF1">
    <property type="entry name" value="SLR1864 PROTEIN"/>
    <property type="match status" value="1"/>
</dbReference>
<feature type="transmembrane region" description="Helical" evidence="7">
    <location>
        <begin position="125"/>
        <end position="146"/>
    </location>
</feature>
<dbReference type="OrthoDB" id="9798064at2"/>
<protein>
    <submittedName>
        <fullName evidence="8">Auxin Efflux Carrier</fullName>
    </submittedName>
</protein>
<accession>E3HC99</accession>
<feature type="transmembrane region" description="Helical" evidence="7">
    <location>
        <begin position="97"/>
        <end position="119"/>
    </location>
</feature>
<dbReference type="Pfam" id="PF03547">
    <property type="entry name" value="Mem_trans"/>
    <property type="match status" value="2"/>
</dbReference>
<sequence length="308" mass="34365">MERIINSVTLIMFLMGTGCFFARKNILGEHSNKLFSYLVLNLCLPCLIILGLTSRFTREGLMQSTEWLGLSFVILLALILAAKIFSFSSFIKRKELFQLSFVFANTVFIGLPVNIALFGDESIPYIFLYYFANTCFFWTYGVYCVRGGGSIKDGFKKLMTPATISFFVGIIMILLDLKVPPFLATYMKYLGGMTTPLAMLYLGTAIYSLGIKSLKPDFEGLLDLISKFIIAPIIALVLIKIADGFLTLPVLLKKVYFIQTTMPIMTNVAILSGYYNKNPEDASKVVGLSTILVVVTIPVYAFLAEILF</sequence>
<keyword evidence="4 7" id="KW-0812">Transmembrane</keyword>
<evidence type="ECO:0000256" key="2">
    <source>
        <dbReference type="ARBA" id="ARBA00022448"/>
    </source>
</evidence>
<dbReference type="EMBL" id="CP002282">
    <property type="protein sequence ID" value="ADO84359.1"/>
    <property type="molecule type" value="Genomic_DNA"/>
</dbReference>
<keyword evidence="3" id="KW-1003">Cell membrane</keyword>
<dbReference type="KEGG" id="ipo:Ilyop_2602"/>
<comment type="subcellular location">
    <subcellularLocation>
        <location evidence="1">Membrane</location>
        <topology evidence="1">Multi-pass membrane protein</topology>
    </subcellularLocation>
</comment>
<keyword evidence="5 7" id="KW-1133">Transmembrane helix</keyword>
<reference evidence="8 9" key="1">
    <citation type="journal article" date="2010" name="Stand. Genomic Sci.">
        <title>Complete genome sequence of Ilyobacter polytropus type strain (CuHbu1).</title>
        <authorList>
            <person name="Sikorski J."/>
            <person name="Chertkov O."/>
            <person name="Lapidus A."/>
            <person name="Nolan M."/>
            <person name="Lucas S."/>
            <person name="Del Rio T.G."/>
            <person name="Tice H."/>
            <person name="Cheng J.F."/>
            <person name="Tapia R."/>
            <person name="Han C."/>
            <person name="Goodwin L."/>
            <person name="Pitluck S."/>
            <person name="Liolios K."/>
            <person name="Ivanova N."/>
            <person name="Mavromatis K."/>
            <person name="Mikhailova N."/>
            <person name="Pati A."/>
            <person name="Chen A."/>
            <person name="Palaniappan K."/>
            <person name="Land M."/>
            <person name="Hauser L."/>
            <person name="Chang Y.J."/>
            <person name="Jeffries C.D."/>
            <person name="Brambilla E."/>
            <person name="Yasawong M."/>
            <person name="Rohde M."/>
            <person name="Pukall R."/>
            <person name="Spring S."/>
            <person name="Goker M."/>
            <person name="Woyke T."/>
            <person name="Bristow J."/>
            <person name="Eisen J.A."/>
            <person name="Markowitz V."/>
            <person name="Hugenholtz P."/>
            <person name="Kyrpides N.C."/>
            <person name="Klenk H.P."/>
        </authorList>
    </citation>
    <scope>NUCLEOTIDE SEQUENCE [LARGE SCALE GENOMIC DNA]</scope>
    <source>
        <strain evidence="9">ATCC 51220 / DSM 2926 / LMG 16218 / CuHBu1</strain>
        <plasmid evidence="9">pILYOP01</plasmid>
    </source>
</reference>
<proteinExistence type="predicted"/>
<dbReference type="InterPro" id="IPR004776">
    <property type="entry name" value="Mem_transp_PIN-like"/>
</dbReference>
<dbReference type="PROSITE" id="PS51257">
    <property type="entry name" value="PROKAR_LIPOPROTEIN"/>
    <property type="match status" value="1"/>
</dbReference>
<evidence type="ECO:0000256" key="4">
    <source>
        <dbReference type="ARBA" id="ARBA00022692"/>
    </source>
</evidence>
<geneLocation type="plasmid" evidence="8 9">
    <name>pILYOP01</name>
</geneLocation>